<gene>
    <name evidence="2" type="ORF">C8A03DRAFT_34447</name>
</gene>
<reference evidence="2" key="2">
    <citation type="submission" date="2023-05" db="EMBL/GenBank/DDBJ databases">
        <authorList>
            <consortium name="Lawrence Berkeley National Laboratory"/>
            <person name="Steindorff A."/>
            <person name="Hensen N."/>
            <person name="Bonometti L."/>
            <person name="Westerberg I."/>
            <person name="Brannstrom I.O."/>
            <person name="Guillou S."/>
            <person name="Cros-Aarteil S."/>
            <person name="Calhoun S."/>
            <person name="Haridas S."/>
            <person name="Kuo A."/>
            <person name="Mondo S."/>
            <person name="Pangilinan J."/>
            <person name="Riley R."/>
            <person name="Labutti K."/>
            <person name="Andreopoulos B."/>
            <person name="Lipzen A."/>
            <person name="Chen C."/>
            <person name="Yanf M."/>
            <person name="Daum C."/>
            <person name="Ng V."/>
            <person name="Clum A."/>
            <person name="Ohm R."/>
            <person name="Martin F."/>
            <person name="Silar P."/>
            <person name="Natvig D."/>
            <person name="Lalanne C."/>
            <person name="Gautier V."/>
            <person name="Ament-Velasquez S.L."/>
            <person name="Kruys A."/>
            <person name="Hutchinson M.I."/>
            <person name="Powell A.J."/>
            <person name="Barry K."/>
            <person name="Miller A.N."/>
            <person name="Grigoriev I.V."/>
            <person name="Debuchy R."/>
            <person name="Gladieux P."/>
            <person name="Thoren M.H."/>
            <person name="Johannesson H."/>
        </authorList>
    </citation>
    <scope>NUCLEOTIDE SEQUENCE</scope>
    <source>
        <strain evidence="2">CBS 532.94</strain>
    </source>
</reference>
<proteinExistence type="predicted"/>
<evidence type="ECO:0000256" key="1">
    <source>
        <dbReference type="SAM" id="SignalP"/>
    </source>
</evidence>
<keyword evidence="3" id="KW-1185">Reference proteome</keyword>
<comment type="caution">
    <text evidence="2">The sequence shown here is derived from an EMBL/GenBank/DDBJ whole genome shotgun (WGS) entry which is preliminary data.</text>
</comment>
<feature type="signal peptide" evidence="1">
    <location>
        <begin position="1"/>
        <end position="25"/>
    </location>
</feature>
<dbReference type="EMBL" id="MU860131">
    <property type="protein sequence ID" value="KAK4237595.1"/>
    <property type="molecule type" value="Genomic_DNA"/>
</dbReference>
<evidence type="ECO:0000313" key="2">
    <source>
        <dbReference type="EMBL" id="KAK4237595.1"/>
    </source>
</evidence>
<name>A0AAN7C9B0_9PEZI</name>
<organism evidence="2 3">
    <name type="scientific">Achaetomium macrosporum</name>
    <dbReference type="NCBI Taxonomy" id="79813"/>
    <lineage>
        <taxon>Eukaryota</taxon>
        <taxon>Fungi</taxon>
        <taxon>Dikarya</taxon>
        <taxon>Ascomycota</taxon>
        <taxon>Pezizomycotina</taxon>
        <taxon>Sordariomycetes</taxon>
        <taxon>Sordariomycetidae</taxon>
        <taxon>Sordariales</taxon>
        <taxon>Chaetomiaceae</taxon>
        <taxon>Achaetomium</taxon>
    </lineage>
</organism>
<reference evidence="2" key="1">
    <citation type="journal article" date="2023" name="Mol. Phylogenet. Evol.">
        <title>Genome-scale phylogeny and comparative genomics of the fungal order Sordariales.</title>
        <authorList>
            <person name="Hensen N."/>
            <person name="Bonometti L."/>
            <person name="Westerberg I."/>
            <person name="Brannstrom I.O."/>
            <person name="Guillou S."/>
            <person name="Cros-Aarteil S."/>
            <person name="Calhoun S."/>
            <person name="Haridas S."/>
            <person name="Kuo A."/>
            <person name="Mondo S."/>
            <person name="Pangilinan J."/>
            <person name="Riley R."/>
            <person name="LaButti K."/>
            <person name="Andreopoulos B."/>
            <person name="Lipzen A."/>
            <person name="Chen C."/>
            <person name="Yan M."/>
            <person name="Daum C."/>
            <person name="Ng V."/>
            <person name="Clum A."/>
            <person name="Steindorff A."/>
            <person name="Ohm R.A."/>
            <person name="Martin F."/>
            <person name="Silar P."/>
            <person name="Natvig D.O."/>
            <person name="Lalanne C."/>
            <person name="Gautier V."/>
            <person name="Ament-Velasquez S.L."/>
            <person name="Kruys A."/>
            <person name="Hutchinson M.I."/>
            <person name="Powell A.J."/>
            <person name="Barry K."/>
            <person name="Miller A.N."/>
            <person name="Grigoriev I.V."/>
            <person name="Debuchy R."/>
            <person name="Gladieux P."/>
            <person name="Hiltunen Thoren M."/>
            <person name="Johannesson H."/>
        </authorList>
    </citation>
    <scope>NUCLEOTIDE SEQUENCE</scope>
    <source>
        <strain evidence="2">CBS 532.94</strain>
    </source>
</reference>
<dbReference type="Proteomes" id="UP001303760">
    <property type="component" value="Unassembled WGS sequence"/>
</dbReference>
<dbReference type="AlphaFoldDB" id="A0AAN7C9B0"/>
<evidence type="ECO:0000313" key="3">
    <source>
        <dbReference type="Proteomes" id="UP001303760"/>
    </source>
</evidence>
<protein>
    <submittedName>
        <fullName evidence="2">Uncharacterized protein</fullName>
    </submittedName>
</protein>
<accession>A0AAN7C9B0</accession>
<sequence>MLPLTPHLLLAAAILALSTLTTSRAIHATPFPFTPVPPLAPRQPTPNPLDFLDLEASGISRTPASPSSSSSEKKCAAVLAGDALAFPNARIIRSPAGFIECRQRLVFRDIPVGYAFSVIAAEVSGKLWLEGGSFVDKVALGVDYLQGTSSSGSTTQRDTATARPPYGRYGAGYDGVFNLTMNLSPSNSSRDRRGKTSCATQQSQPEMVLNLWISLSHEPVDVDDVTPHRGSVEDVRVGFYVMWESCAS</sequence>
<keyword evidence="1" id="KW-0732">Signal</keyword>
<feature type="chain" id="PRO_5042971871" evidence="1">
    <location>
        <begin position="26"/>
        <end position="248"/>
    </location>
</feature>